<dbReference type="InterPro" id="IPR036237">
    <property type="entry name" value="Xyl_isomerase-like_sf"/>
</dbReference>
<reference evidence="9" key="1">
    <citation type="journal article" date="2023" name="Proc. Natl. Acad. Sci. U.S.A.">
        <title>Genomic and structural basis for evolution of tropane alkaloid biosynthesis.</title>
        <authorList>
            <person name="Wanga Y.-J."/>
            <person name="Taina T."/>
            <person name="Yua J.-Y."/>
            <person name="Lia J."/>
            <person name="Xua B."/>
            <person name="Chenc J."/>
            <person name="D'Auriad J.C."/>
            <person name="Huanga J.-P."/>
            <person name="Huanga S.-X."/>
        </authorList>
    </citation>
    <scope>NUCLEOTIDE SEQUENCE [LARGE SCALE GENOMIC DNA]</scope>
    <source>
        <strain evidence="9">cv. KIB-2019</strain>
    </source>
</reference>
<dbReference type="Gene3D" id="3.20.20.150">
    <property type="entry name" value="Divalent-metal-dependent TIM barrel enzymes"/>
    <property type="match status" value="1"/>
</dbReference>
<protein>
    <recommendedName>
        <fullName evidence="5">Xylose isomerase</fullName>
        <ecNumber evidence="5">5.3.1.5</ecNumber>
    </recommendedName>
</protein>
<dbReference type="SUPFAM" id="SSF51658">
    <property type="entry name" value="Xylose isomerase-like"/>
    <property type="match status" value="1"/>
</dbReference>
<dbReference type="Gene3D" id="2.60.40.10">
    <property type="entry name" value="Immunoglobulins"/>
    <property type="match status" value="1"/>
</dbReference>
<dbReference type="InterPro" id="IPR037293">
    <property type="entry name" value="Gal_Oxidase_central_sf"/>
</dbReference>
<dbReference type="EMBL" id="JAJAGQ010000006">
    <property type="protein sequence ID" value="KAJ8560495.1"/>
    <property type="molecule type" value="Genomic_DNA"/>
</dbReference>
<evidence type="ECO:0000256" key="1">
    <source>
        <dbReference type="ARBA" id="ARBA00022723"/>
    </source>
</evidence>
<evidence type="ECO:0000256" key="2">
    <source>
        <dbReference type="ARBA" id="ARBA00022729"/>
    </source>
</evidence>
<keyword evidence="1 5" id="KW-0479">Metal-binding</keyword>
<dbReference type="Proteomes" id="UP001152561">
    <property type="component" value="Unassembled WGS sequence"/>
</dbReference>
<dbReference type="PANTHER" id="PTHR32208">
    <property type="entry name" value="SECRETED PROTEIN-RELATED"/>
    <property type="match status" value="1"/>
</dbReference>
<keyword evidence="4 5" id="KW-0119">Carbohydrate metabolism</keyword>
<evidence type="ECO:0000259" key="7">
    <source>
        <dbReference type="Pfam" id="PF09118"/>
    </source>
</evidence>
<dbReference type="PANTHER" id="PTHR32208:SF71">
    <property type="entry name" value="GLYOXAL OXIDASE-RELATED PROTEIN"/>
    <property type="match status" value="1"/>
</dbReference>
<accession>A0A9Q1MHI8</accession>
<dbReference type="Pfam" id="PF09118">
    <property type="entry name" value="GO-like_E_set"/>
    <property type="match status" value="1"/>
</dbReference>
<dbReference type="InterPro" id="IPR013783">
    <property type="entry name" value="Ig-like_fold"/>
</dbReference>
<proteinExistence type="inferred from homology"/>
<dbReference type="SUPFAM" id="SSF50965">
    <property type="entry name" value="Galactose oxidase, central domain"/>
    <property type="match status" value="1"/>
</dbReference>
<evidence type="ECO:0000313" key="8">
    <source>
        <dbReference type="EMBL" id="KAJ8560495.1"/>
    </source>
</evidence>
<dbReference type="CDD" id="cd02851">
    <property type="entry name" value="E_set_GO_C"/>
    <property type="match status" value="1"/>
</dbReference>
<keyword evidence="3 5" id="KW-0413">Isomerase</keyword>
<organism evidence="8 9">
    <name type="scientific">Anisodus acutangulus</name>
    <dbReference type="NCBI Taxonomy" id="402998"/>
    <lineage>
        <taxon>Eukaryota</taxon>
        <taxon>Viridiplantae</taxon>
        <taxon>Streptophyta</taxon>
        <taxon>Embryophyta</taxon>
        <taxon>Tracheophyta</taxon>
        <taxon>Spermatophyta</taxon>
        <taxon>Magnoliopsida</taxon>
        <taxon>eudicotyledons</taxon>
        <taxon>Gunneridae</taxon>
        <taxon>Pentapetalae</taxon>
        <taxon>asterids</taxon>
        <taxon>lamiids</taxon>
        <taxon>Solanales</taxon>
        <taxon>Solanaceae</taxon>
        <taxon>Solanoideae</taxon>
        <taxon>Hyoscyameae</taxon>
        <taxon>Anisodus</taxon>
    </lineage>
</organism>
<dbReference type="InterPro" id="IPR001998">
    <property type="entry name" value="Xylose_isomerase"/>
</dbReference>
<dbReference type="GO" id="GO:0046872">
    <property type="term" value="F:metal ion binding"/>
    <property type="evidence" value="ECO:0007669"/>
    <property type="project" value="UniProtKB-KW"/>
</dbReference>
<feature type="domain" description="Galactose oxidase-like Early set" evidence="7">
    <location>
        <begin position="420"/>
        <end position="517"/>
    </location>
</feature>
<comment type="similarity">
    <text evidence="5">Belongs to the xylose isomerase family.</text>
</comment>
<sequence>MLVSRRGILGEWQLLHESIGISAMHMQLLRNNKVIIFDRTDFGPSNISLPRGRCRYDPRDLVVHKDCSAHSVLYDIGTNKFRALMVQTDTWCSSGAVLPDGTLVQTGGYNDGDHVIRTLVPCMGENCDWVELPRTLIQRRWYSTDHILPDARVIVIGGRKQHNYEFYPKISNDPSFWLQFLSDTRDEDHENNLYPFVFLLPDGNLFIFANTRAIILDYKKNEVVRELPSIPGDEPRNYPSTGSAVLLPLDENTPMKTEIMVCGGAPRRAFGLRAYGIYTTALSTCGRISVSDDHGTWKMEAMPTPRVMSDMVILPNGDILVINGATVGTAGWENARYPVTRPVIYRPYREENNRFSIMEASPRPRLYHSTAILMTDGRVLVGGSNPHKFYNFTNVEFPTDLSLEAYSPPFLAPEYEPLKPKILPIHDILIYKKQFSVTFIVPRFLRMGIVSLRIIAPSFTTHSFSMNQRMVVLKSVAVLTLSANTYSVTAFGPSTKEIAPPGYYLLFVVHAGIPSSGGYKIHLLWGTAQLFLQPRYMHGAAISPELGVYAYDAAQVKKAIEVTRYLGGENYVFWGGREGYQSLLNTDMERELDHMARFMEAAVAYKKKIGFNGTLLIKPKPQEPTKHQYDWDAATSANFLLKYGLIGCHHELETARINALLGNIDANTGDPHIGRIGTRRIQLRCKIVSSLLCYYLFFSDKNV</sequence>
<dbReference type="InterPro" id="IPR014756">
    <property type="entry name" value="Ig_E-set"/>
</dbReference>
<dbReference type="GO" id="GO:0042732">
    <property type="term" value="P:D-xylose metabolic process"/>
    <property type="evidence" value="ECO:0007669"/>
    <property type="project" value="UniProtKB-KW"/>
</dbReference>
<feature type="domain" description="Glyoxal oxidase N-terminal" evidence="6">
    <location>
        <begin position="24"/>
        <end position="410"/>
    </location>
</feature>
<dbReference type="OrthoDB" id="2019572at2759"/>
<gene>
    <name evidence="8" type="ORF">K7X08_022355</name>
</gene>
<dbReference type="InterPro" id="IPR009880">
    <property type="entry name" value="Glyoxal_oxidase_N"/>
</dbReference>
<evidence type="ECO:0000259" key="6">
    <source>
        <dbReference type="Pfam" id="PF07250"/>
    </source>
</evidence>
<dbReference type="EC" id="5.3.1.5" evidence="5"/>
<comment type="catalytic activity">
    <reaction evidence="5">
        <text>alpha-D-xylose = alpha-D-xylulofuranose</text>
        <dbReference type="Rhea" id="RHEA:22816"/>
        <dbReference type="ChEBI" id="CHEBI:28518"/>
        <dbReference type="ChEBI" id="CHEBI:188998"/>
        <dbReference type="EC" id="5.3.1.5"/>
    </reaction>
</comment>
<evidence type="ECO:0000256" key="5">
    <source>
        <dbReference type="RuleBase" id="RU000609"/>
    </source>
</evidence>
<dbReference type="PRINTS" id="PR00688">
    <property type="entry name" value="XYLOSISMRASE"/>
</dbReference>
<keyword evidence="5" id="KW-0859">Xylose metabolism</keyword>
<keyword evidence="2" id="KW-0732">Signal</keyword>
<evidence type="ECO:0000313" key="9">
    <source>
        <dbReference type="Proteomes" id="UP001152561"/>
    </source>
</evidence>
<dbReference type="Gene3D" id="2.130.10.80">
    <property type="entry name" value="Galactose oxidase/kelch, beta-propeller"/>
    <property type="match status" value="1"/>
</dbReference>
<evidence type="ECO:0000256" key="4">
    <source>
        <dbReference type="ARBA" id="ARBA00023277"/>
    </source>
</evidence>
<dbReference type="SUPFAM" id="SSF81296">
    <property type="entry name" value="E set domains"/>
    <property type="match status" value="1"/>
</dbReference>
<evidence type="ECO:0000256" key="3">
    <source>
        <dbReference type="ARBA" id="ARBA00023235"/>
    </source>
</evidence>
<keyword evidence="9" id="KW-1185">Reference proteome</keyword>
<dbReference type="Pfam" id="PF07250">
    <property type="entry name" value="Glyoxal_oxid_N"/>
    <property type="match status" value="1"/>
</dbReference>
<dbReference type="PROSITE" id="PS51415">
    <property type="entry name" value="XYLOSE_ISOMERASE"/>
    <property type="match status" value="1"/>
</dbReference>
<comment type="caution">
    <text evidence="8">The sequence shown here is derived from an EMBL/GenBank/DDBJ whole genome shotgun (WGS) entry which is preliminary data.</text>
</comment>
<name>A0A9Q1MHI8_9SOLA</name>
<dbReference type="InterPro" id="IPR011043">
    <property type="entry name" value="Gal_Oxase/kelch_b-propeller"/>
</dbReference>
<dbReference type="InterPro" id="IPR015202">
    <property type="entry name" value="GO-like_E_set"/>
</dbReference>
<dbReference type="GO" id="GO:0009045">
    <property type="term" value="F:xylose isomerase activity"/>
    <property type="evidence" value="ECO:0007669"/>
    <property type="project" value="UniProtKB-EC"/>
</dbReference>
<dbReference type="AlphaFoldDB" id="A0A9Q1MHI8"/>